<keyword evidence="7" id="KW-0456">Lyase</keyword>
<dbReference type="Gene3D" id="3.40.640.10">
    <property type="entry name" value="Type I PLP-dependent aspartate aminotransferase-like (Major domain)"/>
    <property type="match status" value="1"/>
</dbReference>
<keyword evidence="5 10" id="KW-0808">Transferase</keyword>
<accession>A0ABN8E277</accession>
<evidence type="ECO:0000256" key="7">
    <source>
        <dbReference type="ARBA" id="ARBA00023239"/>
    </source>
</evidence>
<dbReference type="InterPro" id="IPR010970">
    <property type="entry name" value="Cys_dSase_SufS"/>
</dbReference>
<comment type="function">
    <text evidence="10">Catalyzes the removal of elemental sulfur and selenium atoms from L-cysteine, L-cystine, L-selenocysteine, and L-selenocystine to produce L-alanine.</text>
</comment>
<dbReference type="GO" id="GO:0031071">
    <property type="term" value="F:cysteine desulfurase activity"/>
    <property type="evidence" value="ECO:0007669"/>
    <property type="project" value="UniProtKB-EC"/>
</dbReference>
<name>A0ABN8E277_9VIBR</name>
<dbReference type="NCBIfam" id="TIGR01979">
    <property type="entry name" value="sufS"/>
    <property type="match status" value="1"/>
</dbReference>
<dbReference type="InterPro" id="IPR015421">
    <property type="entry name" value="PyrdxlP-dep_Trfase_major"/>
</dbReference>
<evidence type="ECO:0000256" key="10">
    <source>
        <dbReference type="RuleBase" id="RU004506"/>
    </source>
</evidence>
<evidence type="ECO:0000256" key="3">
    <source>
        <dbReference type="ARBA" id="ARBA00012239"/>
    </source>
</evidence>
<dbReference type="InterPro" id="IPR000192">
    <property type="entry name" value="Aminotrans_V_dom"/>
</dbReference>
<dbReference type="EMBL" id="CAKLDI010000002">
    <property type="protein sequence ID" value="CAH0535749.1"/>
    <property type="molecule type" value="Genomic_DNA"/>
</dbReference>
<evidence type="ECO:0000259" key="11">
    <source>
        <dbReference type="Pfam" id="PF00266"/>
    </source>
</evidence>
<dbReference type="InterPro" id="IPR020578">
    <property type="entry name" value="Aminotrans_V_PyrdxlP_BS"/>
</dbReference>
<feature type="domain" description="Aminotransferase class V" evidence="11">
    <location>
        <begin position="47"/>
        <end position="413"/>
    </location>
</feature>
<evidence type="ECO:0000256" key="6">
    <source>
        <dbReference type="ARBA" id="ARBA00022898"/>
    </source>
</evidence>
<keyword evidence="6 10" id="KW-0663">Pyridoxal phosphate</keyword>
<reference evidence="12" key="1">
    <citation type="submission" date="2021-11" db="EMBL/GenBank/DDBJ databases">
        <authorList>
            <person name="Rodrigo-Torres L."/>
            <person name="Arahal R. D."/>
            <person name="Lucena T."/>
        </authorList>
    </citation>
    <scope>NUCLEOTIDE SEQUENCE</scope>
    <source>
        <strain evidence="12">CECT 7929</strain>
    </source>
</reference>
<evidence type="ECO:0000313" key="13">
    <source>
        <dbReference type="Proteomes" id="UP000838672"/>
    </source>
</evidence>
<evidence type="ECO:0000256" key="4">
    <source>
        <dbReference type="ARBA" id="ARBA00022490"/>
    </source>
</evidence>
<comment type="cofactor">
    <cofactor evidence="1 9">
        <name>pyridoxal 5'-phosphate</name>
        <dbReference type="ChEBI" id="CHEBI:597326"/>
    </cofactor>
</comment>
<keyword evidence="13" id="KW-1185">Reference proteome</keyword>
<evidence type="ECO:0000256" key="8">
    <source>
        <dbReference type="ARBA" id="ARBA00050776"/>
    </source>
</evidence>
<dbReference type="PANTHER" id="PTHR43586">
    <property type="entry name" value="CYSTEINE DESULFURASE"/>
    <property type="match status" value="1"/>
</dbReference>
<dbReference type="Gene3D" id="3.90.1150.10">
    <property type="entry name" value="Aspartate Aminotransferase, domain 1"/>
    <property type="match status" value="1"/>
</dbReference>
<dbReference type="CDD" id="cd06453">
    <property type="entry name" value="SufS_like"/>
    <property type="match status" value="1"/>
</dbReference>
<dbReference type="EC" id="2.8.1.7" evidence="3 10"/>
<dbReference type="InterPro" id="IPR016454">
    <property type="entry name" value="Cysteine_dSase"/>
</dbReference>
<comment type="caution">
    <text evidence="12">The sequence shown here is derived from an EMBL/GenBank/DDBJ whole genome shotgun (WGS) entry which is preliminary data.</text>
</comment>
<dbReference type="PANTHER" id="PTHR43586:SF25">
    <property type="entry name" value="CYSTEINE DESULFURASE"/>
    <property type="match status" value="1"/>
</dbReference>
<dbReference type="PIRSF" id="PIRSF005572">
    <property type="entry name" value="NifS"/>
    <property type="match status" value="1"/>
</dbReference>
<dbReference type="Pfam" id="PF00266">
    <property type="entry name" value="Aminotran_5"/>
    <property type="match status" value="1"/>
</dbReference>
<comment type="similarity">
    <text evidence="2 10">Belongs to the class-V pyridoxal-phosphate-dependent aminotransferase family. Csd subfamily.</text>
</comment>
<gene>
    <name evidence="12" type="primary">sufS</name>
    <name evidence="12" type="ORF">VST7929_03223</name>
</gene>
<keyword evidence="4" id="KW-0963">Cytoplasm</keyword>
<evidence type="ECO:0000313" key="12">
    <source>
        <dbReference type="EMBL" id="CAH0535749.1"/>
    </source>
</evidence>
<dbReference type="Proteomes" id="UP000838672">
    <property type="component" value="Unassembled WGS sequence"/>
</dbReference>
<dbReference type="PROSITE" id="PS00595">
    <property type="entry name" value="AA_TRANSFER_CLASS_5"/>
    <property type="match status" value="1"/>
</dbReference>
<protein>
    <recommendedName>
        <fullName evidence="3 10">Cysteine desulfurase</fullName>
        <ecNumber evidence="3 10">2.8.1.7</ecNumber>
    </recommendedName>
</protein>
<sequence>MLEMSAVANSSKDGALEMTPIEQAFDENPWRQQFPVLAQQVHDQPLIYLDTAASAQTPAVVIERMQHFYQHEYAAVHRGIHHLSAVATERMEAVRAQVAQFIGAQSEREIIFTKGATEAINLVAHSFLPEQAKAGDEIIITEMEHHANLVPWQMLAQQLDLTLRIWPVNTMGELAISDLKPLLNDKTILLAMTQVSNLLGAHTPVTEACDLAHQQGAVVLVDGAQAVAHQAVNVEQLGCDFYVFSGHKLYGPTGIGVLYAKSEMQSRMRPWQGGGAMIGQVTLPQGTTYAQAPWCFEAGTPHIAGIMGLGSAIEYVQGIGLQRIAAYEAYWMAQLRQQLAQMPEIEIYSPQASSILAFNVRGQHAYDVGMFLDQFGVAIRTGHHCAQPLVETFDQHAMCRVSVGLYNDRADLQGFVTHLKQVCQLLGVCQ</sequence>
<evidence type="ECO:0000256" key="9">
    <source>
        <dbReference type="RuleBase" id="RU004504"/>
    </source>
</evidence>
<dbReference type="SUPFAM" id="SSF53383">
    <property type="entry name" value="PLP-dependent transferases"/>
    <property type="match status" value="1"/>
</dbReference>
<dbReference type="InterPro" id="IPR015422">
    <property type="entry name" value="PyrdxlP-dep_Trfase_small"/>
</dbReference>
<comment type="catalytic activity">
    <reaction evidence="8 10">
        <text>(sulfur carrier)-H + L-cysteine = (sulfur carrier)-SH + L-alanine</text>
        <dbReference type="Rhea" id="RHEA:43892"/>
        <dbReference type="Rhea" id="RHEA-COMP:14737"/>
        <dbReference type="Rhea" id="RHEA-COMP:14739"/>
        <dbReference type="ChEBI" id="CHEBI:29917"/>
        <dbReference type="ChEBI" id="CHEBI:35235"/>
        <dbReference type="ChEBI" id="CHEBI:57972"/>
        <dbReference type="ChEBI" id="CHEBI:64428"/>
        <dbReference type="EC" id="2.8.1.7"/>
    </reaction>
</comment>
<evidence type="ECO:0000256" key="5">
    <source>
        <dbReference type="ARBA" id="ARBA00022679"/>
    </source>
</evidence>
<organism evidence="12 13">
    <name type="scientific">Vibrio stylophorae</name>
    <dbReference type="NCBI Taxonomy" id="659351"/>
    <lineage>
        <taxon>Bacteria</taxon>
        <taxon>Pseudomonadati</taxon>
        <taxon>Pseudomonadota</taxon>
        <taxon>Gammaproteobacteria</taxon>
        <taxon>Vibrionales</taxon>
        <taxon>Vibrionaceae</taxon>
        <taxon>Vibrio</taxon>
    </lineage>
</organism>
<evidence type="ECO:0000256" key="2">
    <source>
        <dbReference type="ARBA" id="ARBA00010447"/>
    </source>
</evidence>
<evidence type="ECO:0000256" key="1">
    <source>
        <dbReference type="ARBA" id="ARBA00001933"/>
    </source>
</evidence>
<proteinExistence type="inferred from homology"/>
<dbReference type="InterPro" id="IPR015424">
    <property type="entry name" value="PyrdxlP-dep_Trfase"/>
</dbReference>